<dbReference type="EMBL" id="AHHD01000339">
    <property type="protein sequence ID" value="EKG14609.1"/>
    <property type="molecule type" value="Genomic_DNA"/>
</dbReference>
<dbReference type="STRING" id="1126212.K2RWQ9"/>
<evidence type="ECO:0000313" key="2">
    <source>
        <dbReference type="Proteomes" id="UP000007129"/>
    </source>
</evidence>
<dbReference type="AlphaFoldDB" id="K2RWQ9"/>
<dbReference type="VEuPathDB" id="FungiDB:MPH_08189"/>
<name>K2RWQ9_MACPH</name>
<reference evidence="1 2" key="1">
    <citation type="journal article" date="2012" name="BMC Genomics">
        <title>Tools to kill: Genome of one of the most destructive plant pathogenic fungi Macrophomina phaseolina.</title>
        <authorList>
            <person name="Islam M.S."/>
            <person name="Haque M.S."/>
            <person name="Islam M.M."/>
            <person name="Emdad E.M."/>
            <person name="Halim A."/>
            <person name="Hossen Q.M.M."/>
            <person name="Hossain M.Z."/>
            <person name="Ahmed B."/>
            <person name="Rahim S."/>
            <person name="Rahman M.S."/>
            <person name="Alam M.M."/>
            <person name="Hou S."/>
            <person name="Wan X."/>
            <person name="Saito J.A."/>
            <person name="Alam M."/>
        </authorList>
    </citation>
    <scope>NUCLEOTIDE SEQUENCE [LARGE SCALE GENOMIC DNA]</scope>
    <source>
        <strain evidence="1 2">MS6</strain>
    </source>
</reference>
<sequence length="78" mass="8763">MSSQAYRFVDAGVTAIILKEFDQRDFGGSSSALAEWLNKRWRKTGYQIDADVVHQVLIFNGREASADMGDMMDGAFLR</sequence>
<comment type="caution">
    <text evidence="1">The sequence shown here is derived from an EMBL/GenBank/DDBJ whole genome shotgun (WGS) entry which is preliminary data.</text>
</comment>
<dbReference type="Proteomes" id="UP000007129">
    <property type="component" value="Unassembled WGS sequence"/>
</dbReference>
<gene>
    <name evidence="1" type="ORF">MPH_08189</name>
</gene>
<evidence type="ECO:0000313" key="1">
    <source>
        <dbReference type="EMBL" id="EKG14609.1"/>
    </source>
</evidence>
<dbReference type="InParanoid" id="K2RWQ9"/>
<proteinExistence type="predicted"/>
<accession>K2RWQ9</accession>
<organism evidence="1 2">
    <name type="scientific">Macrophomina phaseolina (strain MS6)</name>
    <name type="common">Charcoal rot fungus</name>
    <dbReference type="NCBI Taxonomy" id="1126212"/>
    <lineage>
        <taxon>Eukaryota</taxon>
        <taxon>Fungi</taxon>
        <taxon>Dikarya</taxon>
        <taxon>Ascomycota</taxon>
        <taxon>Pezizomycotina</taxon>
        <taxon>Dothideomycetes</taxon>
        <taxon>Dothideomycetes incertae sedis</taxon>
        <taxon>Botryosphaeriales</taxon>
        <taxon>Botryosphaeriaceae</taxon>
        <taxon>Macrophomina</taxon>
    </lineage>
</organism>
<dbReference type="OrthoDB" id="566138at2759"/>
<dbReference type="HOGENOM" id="CLU_2622474_0_0_1"/>
<protein>
    <submittedName>
        <fullName evidence="1">Uncharacterized protein</fullName>
    </submittedName>
</protein>